<sequence length="59" mass="6420">MRGTHHRQLEPRDFLILAILFVCVLVACWVVGARLMDAAKAERTGEAVSLAEDAAEATP</sequence>
<proteinExistence type="predicted"/>
<keyword evidence="1" id="KW-1133">Transmembrane helix</keyword>
<keyword evidence="1" id="KW-0812">Transmembrane</keyword>
<organism evidence="2 3">
    <name type="scientific">Phyllobacterium endophyticum</name>
    <dbReference type="NCBI Taxonomy" id="1149773"/>
    <lineage>
        <taxon>Bacteria</taxon>
        <taxon>Pseudomonadati</taxon>
        <taxon>Pseudomonadota</taxon>
        <taxon>Alphaproteobacteria</taxon>
        <taxon>Hyphomicrobiales</taxon>
        <taxon>Phyllobacteriaceae</taxon>
        <taxon>Phyllobacterium</taxon>
    </lineage>
</organism>
<dbReference type="Proteomes" id="UP000241158">
    <property type="component" value="Unassembled WGS sequence"/>
</dbReference>
<dbReference type="AlphaFoldDB" id="A0A2P7AUE4"/>
<protein>
    <submittedName>
        <fullName evidence="2">Uncharacterized protein</fullName>
    </submittedName>
</protein>
<keyword evidence="1" id="KW-0472">Membrane</keyword>
<feature type="transmembrane region" description="Helical" evidence="1">
    <location>
        <begin position="14"/>
        <end position="33"/>
    </location>
</feature>
<dbReference type="PROSITE" id="PS51257">
    <property type="entry name" value="PROKAR_LIPOPROTEIN"/>
    <property type="match status" value="1"/>
</dbReference>
<dbReference type="EMBL" id="PGGN01000002">
    <property type="protein sequence ID" value="PSH57817.1"/>
    <property type="molecule type" value="Genomic_DNA"/>
</dbReference>
<comment type="caution">
    <text evidence="2">The sequence shown here is derived from an EMBL/GenBank/DDBJ whole genome shotgun (WGS) entry which is preliminary data.</text>
</comment>
<accession>A0A2P7AUE4</accession>
<keyword evidence="3" id="KW-1185">Reference proteome</keyword>
<reference evidence="3" key="1">
    <citation type="submission" date="2017-11" db="EMBL/GenBank/DDBJ databases">
        <authorList>
            <person name="Kuznetsova I."/>
            <person name="Sazanova A."/>
            <person name="Chirak E."/>
            <person name="Safronova V."/>
            <person name="Willems A."/>
        </authorList>
    </citation>
    <scope>NUCLEOTIDE SEQUENCE [LARGE SCALE GENOMIC DNA]</scope>
    <source>
        <strain evidence="3">PEPV15</strain>
    </source>
</reference>
<gene>
    <name evidence="2" type="ORF">CU100_08910</name>
</gene>
<evidence type="ECO:0000256" key="1">
    <source>
        <dbReference type="SAM" id="Phobius"/>
    </source>
</evidence>
<dbReference type="RefSeq" id="WP_106716235.1">
    <property type="nucleotide sequence ID" value="NZ_JACHXT010000001.1"/>
</dbReference>
<name>A0A2P7AUE4_9HYPH</name>
<evidence type="ECO:0000313" key="2">
    <source>
        <dbReference type="EMBL" id="PSH57817.1"/>
    </source>
</evidence>
<evidence type="ECO:0000313" key="3">
    <source>
        <dbReference type="Proteomes" id="UP000241158"/>
    </source>
</evidence>